<evidence type="ECO:0000259" key="1">
    <source>
        <dbReference type="Pfam" id="PF07484"/>
    </source>
</evidence>
<dbReference type="InterPro" id="IPR037053">
    <property type="entry name" value="Phage_tail_collar_dom_sf"/>
</dbReference>
<feature type="domain" description="Phage tail collar" evidence="1">
    <location>
        <begin position="6"/>
        <end position="62"/>
    </location>
</feature>
<dbReference type="Proteomes" id="UP001325680">
    <property type="component" value="Chromosome"/>
</dbReference>
<dbReference type="RefSeq" id="WP_114790106.1">
    <property type="nucleotide sequence ID" value="NZ_CP139960.1"/>
</dbReference>
<organism evidence="2 3">
    <name type="scientific">Niabella yanshanensis</name>
    <dbReference type="NCBI Taxonomy" id="577386"/>
    <lineage>
        <taxon>Bacteria</taxon>
        <taxon>Pseudomonadati</taxon>
        <taxon>Bacteroidota</taxon>
        <taxon>Chitinophagia</taxon>
        <taxon>Chitinophagales</taxon>
        <taxon>Chitinophagaceae</taxon>
        <taxon>Niabella</taxon>
    </lineage>
</organism>
<accession>A0ABZ0VZW2</accession>
<reference evidence="2 3" key="1">
    <citation type="submission" date="2023-12" db="EMBL/GenBank/DDBJ databases">
        <title>Genome sequencing and assembly of bacterial species from a model synthetic community.</title>
        <authorList>
            <person name="Hogle S.L."/>
        </authorList>
    </citation>
    <scope>NUCLEOTIDE SEQUENCE [LARGE SCALE GENOMIC DNA]</scope>
    <source>
        <strain evidence="2 3">HAMBI_3031</strain>
    </source>
</reference>
<sequence>MNPLLGMIAMFAFNRIPVGWALCNGQLLSIAEYEALFTLIGTTYGGDGQSTFAVPDLRGRVPIHQGTGPGLSPRTLGEKAGTEAVTLITSQLPVHNHSVIAVSDEGDTSAPAGTYLAHTSGLDKEYKVTLTASETVQMNAATVALAGGTPSPFSIVQPILAINFCISLYGIFPSTN</sequence>
<keyword evidence="3" id="KW-1185">Reference proteome</keyword>
<gene>
    <name evidence="2" type="ORF">U0035_12420</name>
</gene>
<protein>
    <submittedName>
        <fullName evidence="2">Tail fiber protein</fullName>
    </submittedName>
</protein>
<dbReference type="InterPro" id="IPR011083">
    <property type="entry name" value="Phage_tail_collar_dom"/>
</dbReference>
<name>A0ABZ0VZW2_9BACT</name>
<dbReference type="Gene3D" id="3.90.1340.10">
    <property type="entry name" value="Phage tail collar domain"/>
    <property type="match status" value="1"/>
</dbReference>
<evidence type="ECO:0000313" key="3">
    <source>
        <dbReference type="Proteomes" id="UP001325680"/>
    </source>
</evidence>
<proteinExistence type="predicted"/>
<evidence type="ECO:0000313" key="2">
    <source>
        <dbReference type="EMBL" id="WQD36471.1"/>
    </source>
</evidence>
<dbReference type="EMBL" id="CP139960">
    <property type="protein sequence ID" value="WQD36471.1"/>
    <property type="molecule type" value="Genomic_DNA"/>
</dbReference>
<dbReference type="SUPFAM" id="SSF88874">
    <property type="entry name" value="Receptor-binding domain of short tail fibre protein gp12"/>
    <property type="match status" value="1"/>
</dbReference>
<dbReference type="Pfam" id="PF07484">
    <property type="entry name" value="Collar"/>
    <property type="match status" value="1"/>
</dbReference>